<evidence type="ECO:0000313" key="1">
    <source>
        <dbReference type="EMBL" id="MBX71856.1"/>
    </source>
</evidence>
<protein>
    <submittedName>
        <fullName evidence="1">Uncharacterized protein</fullName>
    </submittedName>
</protein>
<dbReference type="AlphaFoldDB" id="A0A2P2QXX0"/>
<sequence>MTDHRFNWTQDRLFFTCITLQHEKNSYSN</sequence>
<dbReference type="EMBL" id="GGEC01091372">
    <property type="protein sequence ID" value="MBX71856.1"/>
    <property type="molecule type" value="Transcribed_RNA"/>
</dbReference>
<reference evidence="1" key="1">
    <citation type="submission" date="2018-02" db="EMBL/GenBank/DDBJ databases">
        <title>Rhizophora mucronata_Transcriptome.</title>
        <authorList>
            <person name="Meera S.P."/>
            <person name="Sreeshan A."/>
            <person name="Augustine A."/>
        </authorList>
    </citation>
    <scope>NUCLEOTIDE SEQUENCE</scope>
    <source>
        <tissue evidence="1">Leaf</tissue>
    </source>
</reference>
<organism evidence="1">
    <name type="scientific">Rhizophora mucronata</name>
    <name type="common">Asiatic mangrove</name>
    <dbReference type="NCBI Taxonomy" id="61149"/>
    <lineage>
        <taxon>Eukaryota</taxon>
        <taxon>Viridiplantae</taxon>
        <taxon>Streptophyta</taxon>
        <taxon>Embryophyta</taxon>
        <taxon>Tracheophyta</taxon>
        <taxon>Spermatophyta</taxon>
        <taxon>Magnoliopsida</taxon>
        <taxon>eudicotyledons</taxon>
        <taxon>Gunneridae</taxon>
        <taxon>Pentapetalae</taxon>
        <taxon>rosids</taxon>
        <taxon>fabids</taxon>
        <taxon>Malpighiales</taxon>
        <taxon>Rhizophoraceae</taxon>
        <taxon>Rhizophora</taxon>
    </lineage>
</organism>
<proteinExistence type="predicted"/>
<accession>A0A2P2QXX0</accession>
<name>A0A2P2QXX0_RHIMU</name>